<evidence type="ECO:0000313" key="3">
    <source>
        <dbReference type="EMBL" id="KAK9873090.1"/>
    </source>
</evidence>
<evidence type="ECO:0000259" key="2">
    <source>
        <dbReference type="Pfam" id="PF16042"/>
    </source>
</evidence>
<evidence type="ECO:0000313" key="4">
    <source>
        <dbReference type="Proteomes" id="UP001431783"/>
    </source>
</evidence>
<feature type="compositionally biased region" description="Low complexity" evidence="1">
    <location>
        <begin position="119"/>
        <end position="133"/>
    </location>
</feature>
<reference evidence="3 4" key="1">
    <citation type="submission" date="2023-03" db="EMBL/GenBank/DDBJ databases">
        <title>Genome insight into feeding habits of ladybird beetles.</title>
        <authorList>
            <person name="Li H.-S."/>
            <person name="Huang Y.-H."/>
            <person name="Pang H."/>
        </authorList>
    </citation>
    <scope>NUCLEOTIDE SEQUENCE [LARGE SCALE GENOMIC DNA]</scope>
    <source>
        <strain evidence="3">SYSU_2023b</strain>
        <tissue evidence="3">Whole body</tissue>
    </source>
</reference>
<proteinExistence type="predicted"/>
<gene>
    <name evidence="3" type="ORF">WA026_020820</name>
</gene>
<feature type="domain" description="DUF4794" evidence="2">
    <location>
        <begin position="63"/>
        <end position="125"/>
    </location>
</feature>
<dbReference type="Pfam" id="PF16042">
    <property type="entry name" value="DUF4794"/>
    <property type="match status" value="1"/>
</dbReference>
<keyword evidence="4" id="KW-1185">Reference proteome</keyword>
<organism evidence="3 4">
    <name type="scientific">Henosepilachna vigintioctopunctata</name>
    <dbReference type="NCBI Taxonomy" id="420089"/>
    <lineage>
        <taxon>Eukaryota</taxon>
        <taxon>Metazoa</taxon>
        <taxon>Ecdysozoa</taxon>
        <taxon>Arthropoda</taxon>
        <taxon>Hexapoda</taxon>
        <taxon>Insecta</taxon>
        <taxon>Pterygota</taxon>
        <taxon>Neoptera</taxon>
        <taxon>Endopterygota</taxon>
        <taxon>Coleoptera</taxon>
        <taxon>Polyphaga</taxon>
        <taxon>Cucujiformia</taxon>
        <taxon>Coccinelloidea</taxon>
        <taxon>Coccinellidae</taxon>
        <taxon>Epilachninae</taxon>
        <taxon>Epilachnini</taxon>
        <taxon>Henosepilachna</taxon>
    </lineage>
</organism>
<comment type="caution">
    <text evidence="3">The sequence shown here is derived from an EMBL/GenBank/DDBJ whole genome shotgun (WGS) entry which is preliminary data.</text>
</comment>
<name>A0AAW1TWW7_9CUCU</name>
<sequence length="244" mass="27080">MLGRTVHASTSNDHGSNKLVRINGPKKLILVAFLLVVVSMASSEPPNYRPAFSPQQAQNAEPAPYNPSGWRPSGRSFNLPQQSDNQQSYLPSNPQQSYGPPSQEKPAYEPEEGEKRNSTTESSTEQITTENSQAGNIEEDSKSDKLKEASEKTEQIPQLEKYFLFIPQPKQRSQNLILQASAVAEEAVAPVIPVSPVYQFPQKTAALISIDASPLRFQRIVPVTSFYKNGIYTPFSSSFVQFYQ</sequence>
<feature type="compositionally biased region" description="Polar residues" evidence="1">
    <location>
        <begin position="75"/>
        <end position="100"/>
    </location>
</feature>
<dbReference type="InterPro" id="IPR032011">
    <property type="entry name" value="DUF4794"/>
</dbReference>
<dbReference type="AlphaFoldDB" id="A0AAW1TWW7"/>
<evidence type="ECO:0000256" key="1">
    <source>
        <dbReference type="SAM" id="MobiDB-lite"/>
    </source>
</evidence>
<dbReference type="EMBL" id="JARQZJ010000015">
    <property type="protein sequence ID" value="KAK9873090.1"/>
    <property type="molecule type" value="Genomic_DNA"/>
</dbReference>
<feature type="compositionally biased region" description="Basic and acidic residues" evidence="1">
    <location>
        <begin position="139"/>
        <end position="153"/>
    </location>
</feature>
<dbReference type="Proteomes" id="UP001431783">
    <property type="component" value="Unassembled WGS sequence"/>
</dbReference>
<protein>
    <recommendedName>
        <fullName evidence="2">DUF4794 domain-containing protein</fullName>
    </recommendedName>
</protein>
<feature type="region of interest" description="Disordered" evidence="1">
    <location>
        <begin position="44"/>
        <end position="153"/>
    </location>
</feature>
<accession>A0AAW1TWW7</accession>